<feature type="domain" description="Aldehyde oxidase/xanthine dehydrogenase a/b hammerhead" evidence="1">
    <location>
        <begin position="32"/>
        <end position="138"/>
    </location>
</feature>
<evidence type="ECO:0000313" key="3">
    <source>
        <dbReference type="Proteomes" id="UP000249082"/>
    </source>
</evidence>
<dbReference type="PANTHER" id="PTHR11908:SF123">
    <property type="entry name" value="ALDEHYDE OXIDOREDUCTASE MOLYBDENUM-BINDING SUBUNIT PAOC"/>
    <property type="match status" value="1"/>
</dbReference>
<dbReference type="EMBL" id="QFPX01000032">
    <property type="protein sequence ID" value="PZQ50923.1"/>
    <property type="molecule type" value="Genomic_DNA"/>
</dbReference>
<comment type="caution">
    <text evidence="2">The sequence shown here is derived from an EMBL/GenBank/DDBJ whole genome shotgun (WGS) entry which is preliminary data.</text>
</comment>
<dbReference type="InterPro" id="IPR049648">
    <property type="entry name" value="PaoC-like"/>
</dbReference>
<dbReference type="PANTHER" id="PTHR11908">
    <property type="entry name" value="XANTHINE DEHYDROGENASE"/>
    <property type="match status" value="1"/>
</dbReference>
<dbReference type="SMART" id="SM01008">
    <property type="entry name" value="Ald_Xan_dh_C"/>
    <property type="match status" value="1"/>
</dbReference>
<dbReference type="Gene3D" id="3.30.365.10">
    <property type="entry name" value="Aldehyde oxidase/xanthine dehydrogenase, molybdopterin binding domain"/>
    <property type="match status" value="4"/>
</dbReference>
<gene>
    <name evidence="2" type="ORF">DI555_22115</name>
</gene>
<dbReference type="NCBIfam" id="NF041671">
    <property type="entry name" value="peri_hyde_PaoC"/>
    <property type="match status" value="1"/>
</dbReference>
<dbReference type="AlphaFoldDB" id="A0A2W5Q876"/>
<dbReference type="Proteomes" id="UP000249082">
    <property type="component" value="Unassembled WGS sequence"/>
</dbReference>
<dbReference type="GO" id="GO:0016491">
    <property type="term" value="F:oxidoreductase activity"/>
    <property type="evidence" value="ECO:0007669"/>
    <property type="project" value="InterPro"/>
</dbReference>
<dbReference type="SUPFAM" id="SSF54665">
    <property type="entry name" value="CO dehydrogenase molybdoprotein N-domain-like"/>
    <property type="match status" value="1"/>
</dbReference>
<reference evidence="2 3" key="1">
    <citation type="submission" date="2017-08" db="EMBL/GenBank/DDBJ databases">
        <title>Infants hospitalized years apart are colonized by the same room-sourced microbial strains.</title>
        <authorList>
            <person name="Brooks B."/>
            <person name="Olm M.R."/>
            <person name="Firek B.A."/>
            <person name="Baker R."/>
            <person name="Thomas B.C."/>
            <person name="Morowitz M.J."/>
            <person name="Banfield J.F."/>
        </authorList>
    </citation>
    <scope>NUCLEOTIDE SEQUENCE [LARGE SCALE GENOMIC DNA]</scope>
    <source>
        <strain evidence="2">S2_005_002_R2_33</strain>
    </source>
</reference>
<dbReference type="InterPro" id="IPR016208">
    <property type="entry name" value="Ald_Oxase/xanthine_DH-like"/>
</dbReference>
<dbReference type="InterPro" id="IPR036856">
    <property type="entry name" value="Ald_Oxase/Xan_DH_a/b_sf"/>
</dbReference>
<sequence length="732" mass="77730">MKFDTPAGTNPIDTMKVIGQAVDRVDGKLKTTGQAPYAYEHGEIPGKPAYGYIIGAAIAKGRIAAMNTAEAKRMPGVLAIVSAENAQPLGKGSMNTAKLLGGPVVEHYHQAVAVVVAESFEQARSAANAVRIEYERGAGRFDLVKEKPGAQPLTGNDADTHTGDFAGAFASAPVQVDQTYTTPDQNHAMMEPFATIAWWDADALSVWTSNQMIAWNKRELAATFKLPPEKVHVRSPFIGGGFGGKLFLRADAVMAALGAKACGRPVKIAMPRPLMLNNATHRPATIQRIRLGATRDGKLTAIGHESWSGDLPGGGPESATQQTKLLYAGANRLTALRLAELDLPEANAMRAPGEAPGLMALEIAIDEMAEKLGMDPVKFRVLNDTQVDPEHPERPFSQRNLVRCLEEGADRFGWNRRSAKPAQMREGRWLIGMGVAAAFRNNINMTSAARVRLAGDGVVTVETDMTDIGTGSYTIIAQTAAEMMGLPVEKVRVKLGDSSFPASAGSGGQWGANSATSGVYAACAKLRDMAAQSLGMDPASAEFADGRVRAGNRSAALAEAAKSGELVAEETMQWGDLGKKFQQSTFGAHFVEAAVDSYTGETRVRRMLAVCAAGRILNPKTARSQVIGAMTMGVGGALMEELAVDKRFGFFVNHDLAGYEVPVHADIPHQDVVFLDEADDKVSPMKAKGVGELGLCGVGAAVANAVYNATGVRVRDYPITLDKYLAKLPAIA</sequence>
<dbReference type="Pfam" id="PF20256">
    <property type="entry name" value="MoCoBD_2"/>
    <property type="match status" value="1"/>
</dbReference>
<dbReference type="InterPro" id="IPR046867">
    <property type="entry name" value="AldOxase/xan_DH_MoCoBD2"/>
</dbReference>
<evidence type="ECO:0000259" key="1">
    <source>
        <dbReference type="SMART" id="SM01008"/>
    </source>
</evidence>
<dbReference type="Pfam" id="PF01315">
    <property type="entry name" value="Ald_Xan_dh_C"/>
    <property type="match status" value="1"/>
</dbReference>
<dbReference type="InterPro" id="IPR037165">
    <property type="entry name" value="AldOxase/xan_DH_Mopterin-bd_sf"/>
</dbReference>
<dbReference type="InterPro" id="IPR000674">
    <property type="entry name" value="Ald_Oxase/Xan_DH_a/b"/>
</dbReference>
<protein>
    <submittedName>
        <fullName evidence="2">Xanthine dehydrogenase</fullName>
    </submittedName>
</protein>
<organism evidence="2 3">
    <name type="scientific">Novosphingobium pentaromativorans</name>
    <dbReference type="NCBI Taxonomy" id="205844"/>
    <lineage>
        <taxon>Bacteria</taxon>
        <taxon>Pseudomonadati</taxon>
        <taxon>Pseudomonadota</taxon>
        <taxon>Alphaproteobacteria</taxon>
        <taxon>Sphingomonadales</taxon>
        <taxon>Sphingomonadaceae</taxon>
        <taxon>Novosphingobium</taxon>
    </lineage>
</organism>
<dbReference type="Gene3D" id="3.90.1170.50">
    <property type="entry name" value="Aldehyde oxidase/xanthine dehydrogenase, a/b hammerhead"/>
    <property type="match status" value="1"/>
</dbReference>
<dbReference type="SUPFAM" id="SSF56003">
    <property type="entry name" value="Molybdenum cofactor-binding domain"/>
    <property type="match status" value="1"/>
</dbReference>
<dbReference type="Pfam" id="PF02738">
    <property type="entry name" value="MoCoBD_1"/>
    <property type="match status" value="1"/>
</dbReference>
<dbReference type="InterPro" id="IPR008274">
    <property type="entry name" value="AldOxase/xan_DH_MoCoBD1"/>
</dbReference>
<proteinExistence type="predicted"/>
<accession>A0A2W5Q876</accession>
<dbReference type="GO" id="GO:0005506">
    <property type="term" value="F:iron ion binding"/>
    <property type="evidence" value="ECO:0007669"/>
    <property type="project" value="InterPro"/>
</dbReference>
<evidence type="ECO:0000313" key="2">
    <source>
        <dbReference type="EMBL" id="PZQ50923.1"/>
    </source>
</evidence>
<name>A0A2W5Q876_9SPHN</name>